<dbReference type="RefSeq" id="XP_003081770.2">
    <property type="nucleotide sequence ID" value="XM_003081722.2"/>
</dbReference>
<gene>
    <name evidence="3" type="ORF">OT_ostta10g03270</name>
</gene>
<dbReference type="AlphaFoldDB" id="A0A090M5L2"/>
<evidence type="ECO:0000256" key="1">
    <source>
        <dbReference type="SAM" id="Coils"/>
    </source>
</evidence>
<proteinExistence type="predicted"/>
<dbReference type="Proteomes" id="UP000009170">
    <property type="component" value="Unassembled WGS sequence"/>
</dbReference>
<protein>
    <submittedName>
        <fullName evidence="3">Unnamed product</fullName>
    </submittedName>
</protein>
<dbReference type="KEGG" id="ota:OT_ostta10g03270"/>
<sequence>MSSRVDRRGRSATREFGTWESDDEDGDDGRRRDLSRKSLRGSRRGRDGSGASADAFAEEDEAIEITRAELDKLRDKIDQARMDAGISSRSISRSSSRSRSRSRHGSRASSRAPSRSSSRRSMASTDSVDPDFADERSTTVGGSTAGGLSVENGGFGDMMGMFGEEKPPIWDEDELDTKRMKEETNAHQIGSAVVPKKVVEKYETAKLEYEKALKAKREKKDRLRRELAAQSKPASKVDELAAEFSRAITGDDPVKTVRKRMDYKKENQMRVKAARLAHAHKKVEPTFFVKMSSLLFGCCMRR</sequence>
<evidence type="ECO:0000256" key="2">
    <source>
        <dbReference type="SAM" id="MobiDB-lite"/>
    </source>
</evidence>
<dbReference type="OrthoDB" id="10643523at2759"/>
<keyword evidence="4" id="KW-1185">Reference proteome</keyword>
<keyword evidence="1" id="KW-0175">Coiled coil</keyword>
<accession>A0A090M5L2</accession>
<feature type="coiled-coil region" evidence="1">
    <location>
        <begin position="199"/>
        <end position="226"/>
    </location>
</feature>
<dbReference type="GeneID" id="9832104"/>
<feature type="region of interest" description="Disordered" evidence="2">
    <location>
        <begin position="1"/>
        <end position="62"/>
    </location>
</feature>
<dbReference type="InParanoid" id="A0A090M5L2"/>
<reference evidence="4" key="1">
    <citation type="journal article" date="2006" name="Proc. Natl. Acad. Sci. U.S.A.">
        <title>Genome analysis of the smallest free-living eukaryote Ostreococcus tauri unveils many unique features.</title>
        <authorList>
            <person name="Derelle E."/>
            <person name="Ferraz C."/>
            <person name="Rombauts S."/>
            <person name="Rouze P."/>
            <person name="Worden A.Z."/>
            <person name="Robbens S."/>
            <person name="Partensky F."/>
            <person name="Degroeve S."/>
            <person name="Echeynie S."/>
            <person name="Cooke R."/>
            <person name="Saeys Y."/>
            <person name="Wuyts J."/>
            <person name="Jabbari K."/>
            <person name="Bowler C."/>
            <person name="Panaud O."/>
            <person name="Piegu B."/>
            <person name="Ball S.G."/>
            <person name="Ral J.-P."/>
            <person name="Bouget F.-Y."/>
            <person name="Piganeau G."/>
            <person name="De Baets B."/>
            <person name="Picard A."/>
            <person name="Delseny M."/>
            <person name="Demaille J."/>
            <person name="Van de Peer Y."/>
            <person name="Moreau H."/>
        </authorList>
    </citation>
    <scope>NUCLEOTIDE SEQUENCE [LARGE SCALE GENOMIC DNA]</scope>
    <source>
        <strain evidence="4">OTTH 0595 / CCAP 157/2 / RCC745</strain>
    </source>
</reference>
<evidence type="ECO:0000313" key="3">
    <source>
        <dbReference type="EMBL" id="CEF99481.1"/>
    </source>
</evidence>
<dbReference type="EMBL" id="CAID01000010">
    <property type="protein sequence ID" value="CEF99481.1"/>
    <property type="molecule type" value="Genomic_DNA"/>
</dbReference>
<feature type="compositionally biased region" description="Basic and acidic residues" evidence="2">
    <location>
        <begin position="1"/>
        <end position="13"/>
    </location>
</feature>
<reference evidence="3 4" key="2">
    <citation type="journal article" date="2014" name="BMC Genomics">
        <title>An improved genome of the model marine alga Ostreococcus tauri unfolds by assessing Illumina de novo assemblies.</title>
        <authorList>
            <person name="Blanc-Mathieu R."/>
            <person name="Verhelst B."/>
            <person name="Derelle E."/>
            <person name="Rombauts S."/>
            <person name="Bouget F.Y."/>
            <person name="Carre I."/>
            <person name="Chateau A."/>
            <person name="Eyre-Walker A."/>
            <person name="Grimsley N."/>
            <person name="Moreau H."/>
            <person name="Piegu B."/>
            <person name="Rivals E."/>
            <person name="Schackwitz W."/>
            <person name="Van de Peer Y."/>
            <person name="Piganeau G."/>
        </authorList>
    </citation>
    <scope>NUCLEOTIDE SEQUENCE [LARGE SCALE GENOMIC DNA]</scope>
    <source>
        <strain evidence="4">OTTH 0595 / CCAP 157/2 / RCC745</strain>
    </source>
</reference>
<organism evidence="3 4">
    <name type="scientific">Ostreococcus tauri</name>
    <name type="common">Marine green alga</name>
    <dbReference type="NCBI Taxonomy" id="70448"/>
    <lineage>
        <taxon>Eukaryota</taxon>
        <taxon>Viridiplantae</taxon>
        <taxon>Chlorophyta</taxon>
        <taxon>Mamiellophyceae</taxon>
        <taxon>Mamiellales</taxon>
        <taxon>Bathycoccaceae</taxon>
        <taxon>Ostreococcus</taxon>
    </lineage>
</organism>
<evidence type="ECO:0000313" key="4">
    <source>
        <dbReference type="Proteomes" id="UP000009170"/>
    </source>
</evidence>
<feature type="compositionally biased region" description="Low complexity" evidence="2">
    <location>
        <begin position="107"/>
        <end position="124"/>
    </location>
</feature>
<feature type="region of interest" description="Disordered" evidence="2">
    <location>
        <begin position="79"/>
        <end position="169"/>
    </location>
</feature>
<comment type="caution">
    <text evidence="3">The sequence shown here is derived from an EMBL/GenBank/DDBJ whole genome shotgun (WGS) entry which is preliminary data.</text>
</comment>
<feature type="compositionally biased region" description="Basic residues" evidence="2">
    <location>
        <begin position="96"/>
        <end position="106"/>
    </location>
</feature>
<name>A0A090M5L2_OSTTA</name>